<protein>
    <submittedName>
        <fullName evidence="2">DUF1992 domain-containing protein</fullName>
    </submittedName>
</protein>
<accession>A0A8J2YIB0</accession>
<dbReference type="PANTHER" id="PTHR39158">
    <property type="entry name" value="OS08G0560600 PROTEIN"/>
    <property type="match status" value="1"/>
</dbReference>
<dbReference type="InterPro" id="IPR018961">
    <property type="entry name" value="DnaJ_homolog_subfam-C_membr-28"/>
</dbReference>
<evidence type="ECO:0000313" key="3">
    <source>
        <dbReference type="Proteomes" id="UP000628775"/>
    </source>
</evidence>
<proteinExistence type="predicted"/>
<keyword evidence="3" id="KW-1185">Reference proteome</keyword>
<evidence type="ECO:0000313" key="2">
    <source>
        <dbReference type="EMBL" id="GGE44997.1"/>
    </source>
</evidence>
<reference evidence="2" key="1">
    <citation type="journal article" date="2014" name="Int. J. Syst. Evol. Microbiol.">
        <title>Complete genome sequence of Corynebacterium casei LMG S-19264T (=DSM 44701T), isolated from a smear-ripened cheese.</title>
        <authorList>
            <consortium name="US DOE Joint Genome Institute (JGI-PGF)"/>
            <person name="Walter F."/>
            <person name="Albersmeier A."/>
            <person name="Kalinowski J."/>
            <person name="Ruckert C."/>
        </authorList>
    </citation>
    <scope>NUCLEOTIDE SEQUENCE</scope>
    <source>
        <strain evidence="2">CGMCC 1.15371</strain>
    </source>
</reference>
<dbReference type="Proteomes" id="UP000628775">
    <property type="component" value="Unassembled WGS sequence"/>
</dbReference>
<dbReference type="InterPro" id="IPR052573">
    <property type="entry name" value="DnaJ_C_subfamily_28"/>
</dbReference>
<feature type="domain" description="DnaJ homologue subfamily C member 28 conserved" evidence="1">
    <location>
        <begin position="7"/>
        <end position="73"/>
    </location>
</feature>
<comment type="caution">
    <text evidence="2">The sequence shown here is derived from an EMBL/GenBank/DDBJ whole genome shotgun (WGS) entry which is preliminary data.</text>
</comment>
<dbReference type="RefSeq" id="WP_188694383.1">
    <property type="nucleotide sequence ID" value="NZ_BMIR01000011.1"/>
</dbReference>
<dbReference type="AlphaFoldDB" id="A0A8J2YIB0"/>
<evidence type="ECO:0000259" key="1">
    <source>
        <dbReference type="Pfam" id="PF09350"/>
    </source>
</evidence>
<gene>
    <name evidence="2" type="ORF">GCM10011391_24800</name>
</gene>
<sequence length="123" mass="14228">MDIIGMIAEDKIKRAMEKGVFDDLPGKGKPLELEDLSAIPPELRMGYKLLKNAGLITDEKQLNKEILSLRDLLKVCEDPSERHTLQKKLNEKTLMLEKLVHGKQLDQNPSYRRYEEQVNQKIK</sequence>
<name>A0A8J2YIB0_9BACL</name>
<dbReference type="Pfam" id="PF09350">
    <property type="entry name" value="DJC28_CD"/>
    <property type="match status" value="1"/>
</dbReference>
<dbReference type="EMBL" id="BMIR01000011">
    <property type="protein sequence ID" value="GGE44997.1"/>
    <property type="molecule type" value="Genomic_DNA"/>
</dbReference>
<organism evidence="2 3">
    <name type="scientific">Pullulanibacillus camelliae</name>
    <dbReference type="NCBI Taxonomy" id="1707096"/>
    <lineage>
        <taxon>Bacteria</taxon>
        <taxon>Bacillati</taxon>
        <taxon>Bacillota</taxon>
        <taxon>Bacilli</taxon>
        <taxon>Bacillales</taxon>
        <taxon>Sporolactobacillaceae</taxon>
        <taxon>Pullulanibacillus</taxon>
    </lineage>
</organism>
<reference evidence="2" key="2">
    <citation type="submission" date="2020-09" db="EMBL/GenBank/DDBJ databases">
        <authorList>
            <person name="Sun Q."/>
            <person name="Zhou Y."/>
        </authorList>
    </citation>
    <scope>NUCLEOTIDE SEQUENCE</scope>
    <source>
        <strain evidence="2">CGMCC 1.15371</strain>
    </source>
</reference>
<dbReference type="PANTHER" id="PTHR39158:SF1">
    <property type="entry name" value="DNAJ HOMOLOG SUBFAMILY C MEMBER 28"/>
    <property type="match status" value="1"/>
</dbReference>